<dbReference type="Proteomes" id="UP000301424">
    <property type="component" value="Segment"/>
</dbReference>
<protein>
    <submittedName>
        <fullName evidence="1">Uncharacterized protein</fullName>
    </submittedName>
</protein>
<evidence type="ECO:0000313" key="2">
    <source>
        <dbReference type="Proteomes" id="UP000301424"/>
    </source>
</evidence>
<dbReference type="EMBL" id="MK552141">
    <property type="protein sequence ID" value="QBQ74489.1"/>
    <property type="molecule type" value="Genomic_DNA"/>
</dbReference>
<dbReference type="InterPro" id="IPR015915">
    <property type="entry name" value="Kelch-typ_b-propeller"/>
</dbReference>
<gene>
    <name evidence="1" type="ORF">BcepSauron_109</name>
</gene>
<dbReference type="Gene3D" id="2.120.10.80">
    <property type="entry name" value="Kelch-type beta propeller"/>
    <property type="match status" value="1"/>
</dbReference>
<reference evidence="1 2" key="1">
    <citation type="submission" date="2019-02" db="EMBL/GenBank/DDBJ databases">
        <title>Complete genome sequence of Burkholderia cenocepacia phage BcepSauron.</title>
        <authorList>
            <person name="Park K."/>
            <person name="Gonzalez C."/>
            <person name="Liu M."/>
            <person name="Gill J."/>
        </authorList>
    </citation>
    <scope>NUCLEOTIDE SEQUENCE [LARGE SCALE GENOMIC DNA]</scope>
</reference>
<proteinExistence type="predicted"/>
<organism evidence="1 2">
    <name type="scientific">Burkholderia phage BcepSauron</name>
    <dbReference type="NCBI Taxonomy" id="2530033"/>
    <lineage>
        <taxon>Viruses</taxon>
        <taxon>Duplodnaviria</taxon>
        <taxon>Heunggongvirae</taxon>
        <taxon>Uroviricota</taxon>
        <taxon>Caudoviricetes</taxon>
        <taxon>Sarumanvirus</taxon>
        <taxon>Sarumanvirus bcepsauron</taxon>
    </lineage>
</organism>
<dbReference type="SUPFAM" id="SSF117281">
    <property type="entry name" value="Kelch motif"/>
    <property type="match status" value="1"/>
</dbReference>
<keyword evidence="2" id="KW-1185">Reference proteome</keyword>
<accession>A0A482MLG4</accession>
<name>A0A482MLG4_9CAUD</name>
<sequence length="313" mass="31338">MLLFNPLWNNINKPWGVGRAVFGGGSSSAFNGTNVIRQYTFATNTWASSTTLTFAPYYVAAGGNETEAIFGGGQVTTPSPGPTNTTNKYNYNANVCAVGTNLARTRSNAAGTADANNAYFLGGAGVTITELYNFSSDTVSDGGAINNPPYKQGAAAGNDTQAAILGADSGAGANNVTIYNYAAGSTSPGPSLANGLQSSSACGLPSMGLYGGGYDNTAAARTAATWKYTYGAGTLVSGTALSVPRNLLAATNSDKTGVFGGGIGDANGSYYSTVDLYAFATDTVTTGASLGTPTNDLAAASSPNGGLTPPTTP</sequence>
<evidence type="ECO:0000313" key="1">
    <source>
        <dbReference type="EMBL" id="QBQ74489.1"/>
    </source>
</evidence>